<organism evidence="1 2">
    <name type="scientific">Egicoccus halophilus</name>
    <dbReference type="NCBI Taxonomy" id="1670830"/>
    <lineage>
        <taxon>Bacteria</taxon>
        <taxon>Bacillati</taxon>
        <taxon>Actinomycetota</taxon>
        <taxon>Nitriliruptoria</taxon>
        <taxon>Egicoccales</taxon>
        <taxon>Egicoccaceae</taxon>
        <taxon>Egicoccus</taxon>
    </lineage>
</organism>
<protein>
    <submittedName>
        <fullName evidence="1">Glycosyl transferase</fullName>
    </submittedName>
</protein>
<keyword evidence="2" id="KW-1185">Reference proteome</keyword>
<dbReference type="RefSeq" id="WP_165403913.1">
    <property type="nucleotide sequence ID" value="NZ_BMHA01000004.1"/>
</dbReference>
<dbReference type="Proteomes" id="UP000650511">
    <property type="component" value="Unassembled WGS sequence"/>
</dbReference>
<sequence>MDITLASLGIRRLVLLSRSTVDGQPRLGDWQLANVLSRRLPLLYVAPPVVARPLATARARTRPRVDLRDVDGLQTLQTVVPPGSDRRDAAQLGDAALSWQLRRQLGPRAAQDTVLVISDPRRGPLSSVARRLAVYWRRDRFGAHGGTRHVRHLAARDDALLRRCDLVIGISPELVEEAREVGTRATWIPNGVDFAHFAGVELDVDVTGRRPQIGFVGGLSWRVDVELLCELAHRRPDWDVHVHGPGAAELPDIDNLHVHGEVDYRELPRVMAGLDVGVIPYVDNAFNRASFPLKTFEYLAAGVPVVSTDIPALAGYAPYVRCAADVGSFVAAVDAALTPPFTREDARAFAADQTWDRRADAFLATVADTLRQTAASTAGR</sequence>
<gene>
    <name evidence="1" type="ORF">GCM10011354_14350</name>
</gene>
<evidence type="ECO:0000313" key="1">
    <source>
        <dbReference type="EMBL" id="GGI05488.1"/>
    </source>
</evidence>
<dbReference type="EMBL" id="BMHA01000004">
    <property type="protein sequence ID" value="GGI05488.1"/>
    <property type="molecule type" value="Genomic_DNA"/>
</dbReference>
<evidence type="ECO:0000313" key="2">
    <source>
        <dbReference type="Proteomes" id="UP000650511"/>
    </source>
</evidence>
<reference evidence="1" key="2">
    <citation type="submission" date="2020-09" db="EMBL/GenBank/DDBJ databases">
        <authorList>
            <person name="Sun Q."/>
            <person name="Zhou Y."/>
        </authorList>
    </citation>
    <scope>NUCLEOTIDE SEQUENCE</scope>
    <source>
        <strain evidence="1">CGMCC 1.14988</strain>
    </source>
</reference>
<dbReference type="PANTHER" id="PTHR12526">
    <property type="entry name" value="GLYCOSYLTRANSFERASE"/>
    <property type="match status" value="1"/>
</dbReference>
<dbReference type="AlphaFoldDB" id="A0A8J3A7E6"/>
<reference evidence="1" key="1">
    <citation type="journal article" date="2014" name="Int. J. Syst. Evol. Microbiol.">
        <title>Complete genome sequence of Corynebacterium casei LMG S-19264T (=DSM 44701T), isolated from a smear-ripened cheese.</title>
        <authorList>
            <consortium name="US DOE Joint Genome Institute (JGI-PGF)"/>
            <person name="Walter F."/>
            <person name="Albersmeier A."/>
            <person name="Kalinowski J."/>
            <person name="Ruckert C."/>
        </authorList>
    </citation>
    <scope>NUCLEOTIDE SEQUENCE</scope>
    <source>
        <strain evidence="1">CGMCC 1.14988</strain>
    </source>
</reference>
<dbReference type="Gene3D" id="3.40.50.2000">
    <property type="entry name" value="Glycogen Phosphorylase B"/>
    <property type="match status" value="1"/>
</dbReference>
<proteinExistence type="predicted"/>
<dbReference type="PANTHER" id="PTHR12526:SF630">
    <property type="entry name" value="GLYCOSYLTRANSFERASE"/>
    <property type="match status" value="1"/>
</dbReference>
<comment type="caution">
    <text evidence="1">The sequence shown here is derived from an EMBL/GenBank/DDBJ whole genome shotgun (WGS) entry which is preliminary data.</text>
</comment>
<dbReference type="SUPFAM" id="SSF53756">
    <property type="entry name" value="UDP-Glycosyltransferase/glycogen phosphorylase"/>
    <property type="match status" value="1"/>
</dbReference>
<keyword evidence="1" id="KW-0808">Transferase</keyword>
<dbReference type="GO" id="GO:0016740">
    <property type="term" value="F:transferase activity"/>
    <property type="evidence" value="ECO:0007669"/>
    <property type="project" value="UniProtKB-KW"/>
</dbReference>
<name>A0A8J3A7E6_9ACTN</name>
<dbReference type="Pfam" id="PF13692">
    <property type="entry name" value="Glyco_trans_1_4"/>
    <property type="match status" value="1"/>
</dbReference>
<accession>A0A8J3A7E6</accession>